<keyword evidence="1" id="KW-1133">Transmembrane helix</keyword>
<dbReference type="Proteomes" id="UP000726170">
    <property type="component" value="Unassembled WGS sequence"/>
</dbReference>
<keyword evidence="3" id="KW-1185">Reference proteome</keyword>
<evidence type="ECO:0000313" key="3">
    <source>
        <dbReference type="Proteomes" id="UP000726170"/>
    </source>
</evidence>
<protein>
    <submittedName>
        <fullName evidence="2">Uncharacterized protein</fullName>
    </submittedName>
</protein>
<keyword evidence="1" id="KW-0472">Membrane</keyword>
<evidence type="ECO:0000313" key="2">
    <source>
        <dbReference type="EMBL" id="MBU5486466.1"/>
    </source>
</evidence>
<dbReference type="RefSeq" id="WP_216441065.1">
    <property type="nucleotide sequence ID" value="NZ_JAHLQF010000006.1"/>
</dbReference>
<comment type="caution">
    <text evidence="2">The sequence shown here is derived from an EMBL/GenBank/DDBJ whole genome shotgun (WGS) entry which is preliminary data.</text>
</comment>
<name>A0ABS6EMK8_9CLOT</name>
<organism evidence="2 3">
    <name type="scientific">Clostridium mobile</name>
    <dbReference type="NCBI Taxonomy" id="2841512"/>
    <lineage>
        <taxon>Bacteria</taxon>
        <taxon>Bacillati</taxon>
        <taxon>Bacillota</taxon>
        <taxon>Clostridia</taxon>
        <taxon>Eubacteriales</taxon>
        <taxon>Clostridiaceae</taxon>
        <taxon>Clostridium</taxon>
    </lineage>
</organism>
<reference evidence="2 3" key="1">
    <citation type="submission" date="2021-06" db="EMBL/GenBank/DDBJ databases">
        <authorList>
            <person name="Sun Q."/>
            <person name="Li D."/>
        </authorList>
    </citation>
    <scope>NUCLEOTIDE SEQUENCE [LARGE SCALE GENOMIC DNA]</scope>
    <source>
        <strain evidence="2 3">MSJ-11</strain>
    </source>
</reference>
<feature type="transmembrane region" description="Helical" evidence="1">
    <location>
        <begin position="475"/>
        <end position="495"/>
    </location>
</feature>
<keyword evidence="1" id="KW-0812">Transmembrane</keyword>
<proteinExistence type="predicted"/>
<dbReference type="EMBL" id="JAHLQF010000006">
    <property type="protein sequence ID" value="MBU5486466.1"/>
    <property type="molecule type" value="Genomic_DNA"/>
</dbReference>
<feature type="transmembrane region" description="Helical" evidence="1">
    <location>
        <begin position="411"/>
        <end position="436"/>
    </location>
</feature>
<evidence type="ECO:0000256" key="1">
    <source>
        <dbReference type="SAM" id="Phobius"/>
    </source>
</evidence>
<feature type="transmembrane region" description="Helical" evidence="1">
    <location>
        <begin position="501"/>
        <end position="521"/>
    </location>
</feature>
<gene>
    <name evidence="2" type="ORF">KQI86_19375</name>
</gene>
<feature type="transmembrane region" description="Helical" evidence="1">
    <location>
        <begin position="442"/>
        <end position="468"/>
    </location>
</feature>
<accession>A0ABS6EMK8</accession>
<sequence length="705" mass="75566">MSTVSTSLRMFDQMTRPLQQVTQALNLTISAMDNMNKSANRDIRITNSLNSAREAIQRAGSGLQELVKEQDRARSSQDRLNNSFNNGIDSAGGLTGKVKGLVGAYLGFQTIKKGLDSTIGGAANLERQLITISGMLGNKDVGKAYFEKINDYALISQYGLKDFAAISRQFIQFTKNTDKLMDLNKLSERLAFLDPSQGLEGAGFALKEILGGDGMSLKSRFGFGSDEIKQLKEASNIDDFMEKFNHMLNEKGGTQLAVEEAAGAAISLWDNLIANIQTSFSKAGNNALEAIKPLLKTLNEGFKEGKFQPFFDGLANGIVTVVNAGLRLSNIIQSIGSSIQNNWGIISPILAAAIGAIVTLKGAMIAYNIVQGISKGIQLASAIATAIHGKTTLAKANADAAATASQWGLNAAILACPITWIVGGILLLIAVFYAAIGAVNKFAGTSLSATGMIVGSIAVAGTIIWNIIIGVINAIIQAVWSIFAEPFIGIIEWVLNAANGGFNSFGGAVANLIGEIISWFLSLGKVVTKIIDAIFGTDWTSGLSSLQDNVLKWGGNDKAITLDRTMPTIDKRINYSDAYDSGYNFGKNLGDKFSFKMPNTPDVSSLMGDQNALLNDWNMDQKDGFGTTNDNLGKIKDSIDVSNENLELMRDLAEQESIQNFVTLTPTVQVTTGDIKEEADINKIISKIENYMENELANSAEGVYA</sequence>